<keyword evidence="6" id="KW-0804">Transcription</keyword>
<sequence>MQLRMTNQREMILRELRKSKQHLTADELYEKVKKIMPRISLATVYRNLEILSEAGIIGKLEVSGRQKRFDYEVEEHDHIYCVVCHRVDNLEIDRESIREVGWNSDKGYAVHGYRLEVAGICPECQRKRSKKEKKQ</sequence>
<dbReference type="GO" id="GO:0008270">
    <property type="term" value="F:zinc ion binding"/>
    <property type="evidence" value="ECO:0007669"/>
    <property type="project" value="TreeGrafter"/>
</dbReference>
<dbReference type="Gene3D" id="3.30.1490.190">
    <property type="match status" value="1"/>
</dbReference>
<comment type="cofactor">
    <cofactor evidence="7">
        <name>Zn(2+)</name>
        <dbReference type="ChEBI" id="CHEBI:29105"/>
    </cofactor>
    <text evidence="7">Binds 1 zinc ion per subunit.</text>
</comment>
<comment type="cofactor">
    <cofactor evidence="8">
        <name>Mn(2+)</name>
        <dbReference type="ChEBI" id="CHEBI:29035"/>
    </cofactor>
    <cofactor evidence="8">
        <name>Fe(2+)</name>
        <dbReference type="ChEBI" id="CHEBI:29033"/>
    </cofactor>
    <text evidence="8">Binds 1 Mn(2+) or Fe(2+) ion per subunit.</text>
</comment>
<dbReference type="PANTHER" id="PTHR33202:SF7">
    <property type="entry name" value="FERRIC UPTAKE REGULATION PROTEIN"/>
    <property type="match status" value="1"/>
</dbReference>
<keyword evidence="5" id="KW-0238">DNA-binding</keyword>
<evidence type="ECO:0000256" key="2">
    <source>
        <dbReference type="ARBA" id="ARBA00022491"/>
    </source>
</evidence>
<dbReference type="InterPro" id="IPR036390">
    <property type="entry name" value="WH_DNA-bd_sf"/>
</dbReference>
<keyword evidence="4" id="KW-0805">Transcription regulation</keyword>
<dbReference type="GO" id="GO:0000976">
    <property type="term" value="F:transcription cis-regulatory region binding"/>
    <property type="evidence" value="ECO:0007669"/>
    <property type="project" value="TreeGrafter"/>
</dbReference>
<feature type="binding site" evidence="8">
    <location>
        <position position="77"/>
    </location>
    <ligand>
        <name>Fe cation</name>
        <dbReference type="ChEBI" id="CHEBI:24875"/>
    </ligand>
</feature>
<evidence type="ECO:0000313" key="9">
    <source>
        <dbReference type="EMBL" id="SHO48357.1"/>
    </source>
</evidence>
<dbReference type="GO" id="GO:0003700">
    <property type="term" value="F:DNA-binding transcription factor activity"/>
    <property type="evidence" value="ECO:0007669"/>
    <property type="project" value="InterPro"/>
</dbReference>
<name>A0A1M7Y6S7_9BACT</name>
<evidence type="ECO:0000256" key="8">
    <source>
        <dbReference type="PIRSR" id="PIRSR602481-2"/>
    </source>
</evidence>
<evidence type="ECO:0000256" key="4">
    <source>
        <dbReference type="ARBA" id="ARBA00023015"/>
    </source>
</evidence>
<evidence type="ECO:0000313" key="10">
    <source>
        <dbReference type="Proteomes" id="UP000184603"/>
    </source>
</evidence>
<dbReference type="Proteomes" id="UP000184603">
    <property type="component" value="Unassembled WGS sequence"/>
</dbReference>
<dbReference type="PANTHER" id="PTHR33202">
    <property type="entry name" value="ZINC UPTAKE REGULATION PROTEIN"/>
    <property type="match status" value="1"/>
</dbReference>
<protein>
    <submittedName>
        <fullName evidence="9">Fur family transcriptional regulator, ferric uptake regulator</fullName>
    </submittedName>
</protein>
<gene>
    <name evidence="9" type="ORF">SAMN02745220_02278</name>
</gene>
<dbReference type="InterPro" id="IPR043135">
    <property type="entry name" value="Fur_C"/>
</dbReference>
<keyword evidence="10" id="KW-1185">Reference proteome</keyword>
<accession>A0A1M7Y6S7</accession>
<dbReference type="Gene3D" id="1.10.10.10">
    <property type="entry name" value="Winged helix-like DNA-binding domain superfamily/Winged helix DNA-binding domain"/>
    <property type="match status" value="1"/>
</dbReference>
<reference evidence="9 10" key="1">
    <citation type="submission" date="2016-12" db="EMBL/GenBank/DDBJ databases">
        <authorList>
            <person name="Song W.-J."/>
            <person name="Kurnit D.M."/>
        </authorList>
    </citation>
    <scope>NUCLEOTIDE SEQUENCE [LARGE SCALE GENOMIC DNA]</scope>
    <source>
        <strain evidence="9 10">DSM 18488</strain>
    </source>
</reference>
<evidence type="ECO:0000256" key="6">
    <source>
        <dbReference type="ARBA" id="ARBA00023163"/>
    </source>
</evidence>
<keyword evidence="3 7" id="KW-0862">Zinc</keyword>
<dbReference type="STRING" id="1121416.SAMN02745220_02278"/>
<evidence type="ECO:0000256" key="3">
    <source>
        <dbReference type="ARBA" id="ARBA00022833"/>
    </source>
</evidence>
<feature type="binding site" evidence="7">
    <location>
        <position position="121"/>
    </location>
    <ligand>
        <name>Zn(2+)</name>
        <dbReference type="ChEBI" id="CHEBI:29105"/>
    </ligand>
</feature>
<proteinExistence type="inferred from homology"/>
<comment type="similarity">
    <text evidence="1">Belongs to the Fur family.</text>
</comment>
<feature type="binding site" evidence="7">
    <location>
        <position position="81"/>
    </location>
    <ligand>
        <name>Zn(2+)</name>
        <dbReference type="ChEBI" id="CHEBI:29105"/>
    </ligand>
</feature>
<keyword evidence="7" id="KW-0479">Metal-binding</keyword>
<dbReference type="SUPFAM" id="SSF46785">
    <property type="entry name" value="Winged helix' DNA-binding domain"/>
    <property type="match status" value="1"/>
</dbReference>
<dbReference type="EMBL" id="FRFE01000009">
    <property type="protein sequence ID" value="SHO48357.1"/>
    <property type="molecule type" value="Genomic_DNA"/>
</dbReference>
<evidence type="ECO:0000256" key="7">
    <source>
        <dbReference type="PIRSR" id="PIRSR602481-1"/>
    </source>
</evidence>
<evidence type="ECO:0000256" key="1">
    <source>
        <dbReference type="ARBA" id="ARBA00007957"/>
    </source>
</evidence>
<dbReference type="RefSeq" id="WP_073613567.1">
    <property type="nucleotide sequence ID" value="NZ_FRFE01000009.1"/>
</dbReference>
<dbReference type="InterPro" id="IPR002481">
    <property type="entry name" value="FUR"/>
</dbReference>
<keyword evidence="2" id="KW-0678">Repressor</keyword>
<dbReference type="GO" id="GO:0045892">
    <property type="term" value="P:negative regulation of DNA-templated transcription"/>
    <property type="evidence" value="ECO:0007669"/>
    <property type="project" value="TreeGrafter"/>
</dbReference>
<evidence type="ECO:0000256" key="5">
    <source>
        <dbReference type="ARBA" id="ARBA00023125"/>
    </source>
</evidence>
<feature type="binding site" evidence="7">
    <location>
        <position position="84"/>
    </location>
    <ligand>
        <name>Zn(2+)</name>
        <dbReference type="ChEBI" id="CHEBI:29105"/>
    </ligand>
</feature>
<dbReference type="GO" id="GO:1900376">
    <property type="term" value="P:regulation of secondary metabolite biosynthetic process"/>
    <property type="evidence" value="ECO:0007669"/>
    <property type="project" value="TreeGrafter"/>
</dbReference>
<dbReference type="CDD" id="cd07153">
    <property type="entry name" value="Fur_like"/>
    <property type="match status" value="1"/>
</dbReference>
<dbReference type="InterPro" id="IPR036388">
    <property type="entry name" value="WH-like_DNA-bd_sf"/>
</dbReference>
<organism evidence="9 10">
    <name type="scientific">Desulfopila aestuarii DSM 18488</name>
    <dbReference type="NCBI Taxonomy" id="1121416"/>
    <lineage>
        <taxon>Bacteria</taxon>
        <taxon>Pseudomonadati</taxon>
        <taxon>Thermodesulfobacteriota</taxon>
        <taxon>Desulfobulbia</taxon>
        <taxon>Desulfobulbales</taxon>
        <taxon>Desulfocapsaceae</taxon>
        <taxon>Desulfopila</taxon>
    </lineage>
</organism>
<keyword evidence="8" id="KW-0408">Iron</keyword>
<dbReference type="AlphaFoldDB" id="A0A1M7Y6S7"/>
<dbReference type="Pfam" id="PF01475">
    <property type="entry name" value="FUR"/>
    <property type="match status" value="1"/>
</dbReference>
<feature type="binding site" evidence="7">
    <location>
        <position position="124"/>
    </location>
    <ligand>
        <name>Zn(2+)</name>
        <dbReference type="ChEBI" id="CHEBI:29105"/>
    </ligand>
</feature>